<comment type="caution">
    <text evidence="1">The sequence shown here is derived from an EMBL/GenBank/DDBJ whole genome shotgun (WGS) entry which is preliminary data.</text>
</comment>
<dbReference type="Gene3D" id="2.30.110.10">
    <property type="entry name" value="Electron Transport, Fmn-binding Protein, Chain A"/>
    <property type="match status" value="1"/>
</dbReference>
<proteinExistence type="predicted"/>
<gene>
    <name evidence="1" type="ORF">HNQ59_001334</name>
</gene>
<dbReference type="InterPro" id="IPR012349">
    <property type="entry name" value="Split_barrel_FMN-bd"/>
</dbReference>
<dbReference type="EMBL" id="JACHHY010000006">
    <property type="protein sequence ID" value="MBB5018049.1"/>
    <property type="molecule type" value="Genomic_DNA"/>
</dbReference>
<dbReference type="InterPro" id="IPR007396">
    <property type="entry name" value="TR_PAI2-type"/>
</dbReference>
<sequence length="212" mass="23531">MYSPAHFQENDLSVLVDLIRQFPLATVIRHGATGLEADHIPLLYETNPDTPGKLLGHVARQNPLWEQSAGQELLVVFQGPSTYISPNWYATKPETGKVVPTWNYAVVHAYCTLTALPDSADVLPIVRRLTDHHEATQANPWRVSDAPDEFIAQLANHIVGIELQINRLQGKWKVSQNQPACNRQSVAQSLCAQGSDTQDHMAQLVQAHSQSM</sequence>
<keyword evidence="2" id="KW-1185">Reference proteome</keyword>
<evidence type="ECO:0000313" key="1">
    <source>
        <dbReference type="EMBL" id="MBB5018049.1"/>
    </source>
</evidence>
<name>A0A840MLP3_9PROT</name>
<dbReference type="PANTHER" id="PTHR35802:SF1">
    <property type="entry name" value="PROTEASE SYNTHASE AND SPORULATION PROTEIN PAI 2"/>
    <property type="match status" value="1"/>
</dbReference>
<dbReference type="Proteomes" id="UP000575898">
    <property type="component" value="Unassembled WGS sequence"/>
</dbReference>
<organism evidence="1 2">
    <name type="scientific">Chitinivorax tropicus</name>
    <dbReference type="NCBI Taxonomy" id="714531"/>
    <lineage>
        <taxon>Bacteria</taxon>
        <taxon>Pseudomonadati</taxon>
        <taxon>Pseudomonadota</taxon>
        <taxon>Betaproteobacteria</taxon>
        <taxon>Chitinivorax</taxon>
    </lineage>
</organism>
<dbReference type="RefSeq" id="WP_184036727.1">
    <property type="nucleotide sequence ID" value="NZ_JACHHY010000006.1"/>
</dbReference>
<protein>
    <submittedName>
        <fullName evidence="1">Transcriptional regulator</fullName>
    </submittedName>
</protein>
<reference evidence="1 2" key="1">
    <citation type="submission" date="2020-08" db="EMBL/GenBank/DDBJ databases">
        <title>Genomic Encyclopedia of Type Strains, Phase IV (KMG-IV): sequencing the most valuable type-strain genomes for metagenomic binning, comparative biology and taxonomic classification.</title>
        <authorList>
            <person name="Goeker M."/>
        </authorList>
    </citation>
    <scope>NUCLEOTIDE SEQUENCE [LARGE SCALE GENOMIC DNA]</scope>
    <source>
        <strain evidence="1 2">DSM 27165</strain>
    </source>
</reference>
<dbReference type="PANTHER" id="PTHR35802">
    <property type="entry name" value="PROTEASE SYNTHASE AND SPORULATION PROTEIN PAI 2"/>
    <property type="match status" value="1"/>
</dbReference>
<evidence type="ECO:0000313" key="2">
    <source>
        <dbReference type="Proteomes" id="UP000575898"/>
    </source>
</evidence>
<accession>A0A840MLP3</accession>
<dbReference type="AlphaFoldDB" id="A0A840MLP3"/>
<dbReference type="Pfam" id="PF04299">
    <property type="entry name" value="FMN_bind_2"/>
    <property type="match status" value="1"/>
</dbReference>
<dbReference type="SUPFAM" id="SSF50475">
    <property type="entry name" value="FMN-binding split barrel"/>
    <property type="match status" value="1"/>
</dbReference>
<dbReference type="PIRSF" id="PIRSF010372">
    <property type="entry name" value="PaiB"/>
    <property type="match status" value="1"/>
</dbReference>